<comment type="caution">
    <text evidence="3">The sequence shown here is derived from an EMBL/GenBank/DDBJ whole genome shotgun (WGS) entry which is preliminary data.</text>
</comment>
<feature type="region of interest" description="Disordered" evidence="1">
    <location>
        <begin position="74"/>
        <end position="93"/>
    </location>
</feature>
<evidence type="ECO:0000256" key="2">
    <source>
        <dbReference type="SAM" id="SignalP"/>
    </source>
</evidence>
<keyword evidence="4" id="KW-1185">Reference proteome</keyword>
<keyword evidence="2" id="KW-0732">Signal</keyword>
<evidence type="ECO:0000313" key="4">
    <source>
        <dbReference type="Proteomes" id="UP000886476"/>
    </source>
</evidence>
<feature type="chain" id="PRO_5045264416" evidence="2">
    <location>
        <begin position="38"/>
        <end position="93"/>
    </location>
</feature>
<organism evidence="3 4">
    <name type="scientific">Bradyrhizobium aeschynomenes</name>
    <dbReference type="NCBI Taxonomy" id="2734909"/>
    <lineage>
        <taxon>Bacteria</taxon>
        <taxon>Pseudomonadati</taxon>
        <taxon>Pseudomonadota</taxon>
        <taxon>Alphaproteobacteria</taxon>
        <taxon>Hyphomicrobiales</taxon>
        <taxon>Nitrobacteraceae</taxon>
        <taxon>Bradyrhizobium</taxon>
    </lineage>
</organism>
<protein>
    <submittedName>
        <fullName evidence="3">Uncharacterized protein</fullName>
    </submittedName>
</protein>
<sequence>MLSHLKATPAAARPARRSLPFSCLSIAATLVAATALAACQPRMVALSGADPADPSARVAPVRTSAVIAPYTSLRPAAPTGWGRSSAPRSEPSR</sequence>
<evidence type="ECO:0000256" key="1">
    <source>
        <dbReference type="SAM" id="MobiDB-lite"/>
    </source>
</evidence>
<proteinExistence type="predicted"/>
<dbReference type="RefSeq" id="WP_172114607.1">
    <property type="nucleotide sequence ID" value="NZ_JABFDM010000001.1"/>
</dbReference>
<dbReference type="Proteomes" id="UP000886476">
    <property type="component" value="Unassembled WGS sequence"/>
</dbReference>
<dbReference type="EMBL" id="JABFDN010000018">
    <property type="protein sequence ID" value="NPU69517.1"/>
    <property type="molecule type" value="Genomic_DNA"/>
</dbReference>
<name>A0ABX2CQB2_9BRAD</name>
<evidence type="ECO:0000313" key="3">
    <source>
        <dbReference type="EMBL" id="NPU69517.1"/>
    </source>
</evidence>
<accession>A0ABX2CQB2</accession>
<feature type="signal peptide" evidence="2">
    <location>
        <begin position="1"/>
        <end position="37"/>
    </location>
</feature>
<reference evidence="3" key="1">
    <citation type="submission" date="2020-05" db="EMBL/GenBank/DDBJ databases">
        <title>Nod-independent and nitrogen-fixing Bradyrhizobium aeschynomene sp. nov. isolated from nodules of Aeschynomene indica.</title>
        <authorList>
            <person name="Zhang Z."/>
        </authorList>
    </citation>
    <scope>NUCLEOTIDE SEQUENCE</scope>
    <source>
        <strain evidence="3">83012</strain>
    </source>
</reference>
<gene>
    <name evidence="3" type="ORF">HL667_31245</name>
</gene>